<reference evidence="18 19" key="1">
    <citation type="journal article" date="2018" name="Nat. Ecol. Evol.">
        <title>Genomic signatures of mitonuclear coevolution across populations of Tigriopus californicus.</title>
        <authorList>
            <person name="Barreto F.S."/>
            <person name="Watson E.T."/>
            <person name="Lima T.G."/>
            <person name="Willett C.S."/>
            <person name="Edmands S."/>
            <person name="Li W."/>
            <person name="Burton R.S."/>
        </authorList>
    </citation>
    <scope>NUCLEOTIDE SEQUENCE [LARGE SCALE GENOMIC DNA]</scope>
    <source>
        <strain evidence="18 19">San Diego</strain>
    </source>
</reference>
<dbReference type="InterPro" id="IPR052192">
    <property type="entry name" value="Insect_Ionotropic_Sensory_Rcpt"/>
</dbReference>
<dbReference type="PANTHER" id="PTHR42643:SF24">
    <property type="entry name" value="IONOTROPIC RECEPTOR 60A"/>
    <property type="match status" value="1"/>
</dbReference>
<feature type="domain" description="Ionotropic glutamate receptor L-glutamate and glycine-binding" evidence="17">
    <location>
        <begin position="1"/>
        <end position="50"/>
    </location>
</feature>
<feature type="binding site" evidence="13">
    <location>
        <position position="66"/>
    </location>
    <ligand>
        <name>L-glutamate</name>
        <dbReference type="ChEBI" id="CHEBI:29985"/>
    </ligand>
</feature>
<keyword evidence="4" id="KW-1003">Cell membrane</keyword>
<keyword evidence="15" id="KW-1015">Disulfide bond</keyword>
<keyword evidence="11" id="KW-1071">Ligand-gated ion channel</keyword>
<keyword evidence="3" id="KW-0813">Transport</keyword>
<evidence type="ECO:0000256" key="8">
    <source>
        <dbReference type="ARBA" id="ARBA00023136"/>
    </source>
</evidence>
<feature type="binding site" evidence="13">
    <location>
        <position position="59"/>
    </location>
    <ligand>
        <name>L-glutamate</name>
        <dbReference type="ChEBI" id="CHEBI:29985"/>
    </ligand>
</feature>
<feature type="site" description="Crucial to convey clamshell closure to channel opening" evidence="14">
    <location>
        <position position="194"/>
    </location>
</feature>
<proteinExistence type="inferred from homology"/>
<dbReference type="SUPFAM" id="SSF53850">
    <property type="entry name" value="Periplasmic binding protein-like II"/>
    <property type="match status" value="1"/>
</dbReference>
<keyword evidence="9" id="KW-0675">Receptor</keyword>
<keyword evidence="6 16" id="KW-1133">Transmembrane helix</keyword>
<dbReference type="Proteomes" id="UP000318571">
    <property type="component" value="Chromosome 7"/>
</dbReference>
<evidence type="ECO:0000259" key="17">
    <source>
        <dbReference type="SMART" id="SM00918"/>
    </source>
</evidence>
<keyword evidence="7" id="KW-0406">Ion transport</keyword>
<keyword evidence="10" id="KW-0325">Glycoprotein</keyword>
<evidence type="ECO:0000256" key="4">
    <source>
        <dbReference type="ARBA" id="ARBA00022475"/>
    </source>
</evidence>
<evidence type="ECO:0000256" key="6">
    <source>
        <dbReference type="ARBA" id="ARBA00022989"/>
    </source>
</evidence>
<evidence type="ECO:0000313" key="19">
    <source>
        <dbReference type="Proteomes" id="UP000318571"/>
    </source>
</evidence>
<dbReference type="GO" id="GO:0015276">
    <property type="term" value="F:ligand-gated monoatomic ion channel activity"/>
    <property type="evidence" value="ECO:0007669"/>
    <property type="project" value="InterPro"/>
</dbReference>
<organism evidence="18 19">
    <name type="scientific">Tigriopus californicus</name>
    <name type="common">Marine copepod</name>
    <dbReference type="NCBI Taxonomy" id="6832"/>
    <lineage>
        <taxon>Eukaryota</taxon>
        <taxon>Metazoa</taxon>
        <taxon>Ecdysozoa</taxon>
        <taxon>Arthropoda</taxon>
        <taxon>Crustacea</taxon>
        <taxon>Multicrustacea</taxon>
        <taxon>Hexanauplia</taxon>
        <taxon>Copepoda</taxon>
        <taxon>Harpacticoida</taxon>
        <taxon>Harpacticidae</taxon>
        <taxon>Tigriopus</taxon>
    </lineage>
</organism>
<dbReference type="Pfam" id="PF00060">
    <property type="entry name" value="Lig_chan"/>
    <property type="match status" value="1"/>
</dbReference>
<evidence type="ECO:0000256" key="10">
    <source>
        <dbReference type="ARBA" id="ARBA00023180"/>
    </source>
</evidence>
<dbReference type="AlphaFoldDB" id="A0A553P4A9"/>
<dbReference type="SMART" id="SM00918">
    <property type="entry name" value="Lig_chan-Glu_bd"/>
    <property type="match status" value="1"/>
</dbReference>
<evidence type="ECO:0000256" key="14">
    <source>
        <dbReference type="PIRSR" id="PIRSR601508-2"/>
    </source>
</evidence>
<evidence type="ECO:0000256" key="7">
    <source>
        <dbReference type="ARBA" id="ARBA00023065"/>
    </source>
</evidence>
<feature type="transmembrane region" description="Helical" evidence="16">
    <location>
        <begin position="362"/>
        <end position="380"/>
    </location>
</feature>
<dbReference type="InterPro" id="IPR019594">
    <property type="entry name" value="Glu/Gly-bd"/>
</dbReference>
<feature type="transmembrane region" description="Helical" evidence="16">
    <location>
        <begin position="164"/>
        <end position="187"/>
    </location>
</feature>
<evidence type="ECO:0000256" key="1">
    <source>
        <dbReference type="ARBA" id="ARBA00004651"/>
    </source>
</evidence>
<dbReference type="EMBL" id="VCGU01000008">
    <property type="protein sequence ID" value="TRY72527.1"/>
    <property type="molecule type" value="Genomic_DNA"/>
</dbReference>
<dbReference type="GO" id="GO:0038023">
    <property type="term" value="F:signaling receptor activity"/>
    <property type="evidence" value="ECO:0007669"/>
    <property type="project" value="InterPro"/>
</dbReference>
<keyword evidence="12" id="KW-0407">Ion channel</keyword>
<evidence type="ECO:0000256" key="13">
    <source>
        <dbReference type="PIRSR" id="PIRSR601508-1"/>
    </source>
</evidence>
<dbReference type="Gene3D" id="1.10.287.70">
    <property type="match status" value="1"/>
</dbReference>
<dbReference type="STRING" id="6832.A0A553P4A9"/>
<evidence type="ECO:0000256" key="3">
    <source>
        <dbReference type="ARBA" id="ARBA00022448"/>
    </source>
</evidence>
<comment type="subcellular location">
    <subcellularLocation>
        <location evidence="1">Cell membrane</location>
        <topology evidence="1">Multi-pass membrane protein</topology>
    </subcellularLocation>
</comment>
<sequence>MGFRGITWEILLQIADILEFDFTFVQPEDGKWGSVDDAGTWNGMMGMIQRKEIDFAIGPFGMIPERAVACDFSVPIALDHLIPVTPVILSKDPWVLARPFHYFVWLSLMALFLTCIITLAGVTILLPRRAQSISGVVEFVVKSFVNEGSVTIPRTSISLSIVSTFWLFGAMILVYSYSGTLTALLAVPKAPFLVESMADLTQQEMFPWRIQTGSVLEQLSSKADPGTVFGGFARGAKPAPSTCYDNVQHIENREYAMICERISVEKMISDGFSKSGMCTLYSGRVSFMSLAYALAFQPNSTILPQVNAIILHMLEAGLIRKTMDQLMPNGTQCSTIDKVIGSHGNERASPLAMSDLITSFEALGWGILLGVFNLCLEWAYKYIYCNYR</sequence>
<evidence type="ECO:0000256" key="5">
    <source>
        <dbReference type="ARBA" id="ARBA00022692"/>
    </source>
</evidence>
<dbReference type="Pfam" id="PF10613">
    <property type="entry name" value="Lig_chan-Glu_bd"/>
    <property type="match status" value="1"/>
</dbReference>
<dbReference type="PRINTS" id="PR00177">
    <property type="entry name" value="NMDARECEPTOR"/>
</dbReference>
<evidence type="ECO:0000313" key="18">
    <source>
        <dbReference type="EMBL" id="TRY72527.1"/>
    </source>
</evidence>
<dbReference type="GO" id="GO:0005886">
    <property type="term" value="C:plasma membrane"/>
    <property type="evidence" value="ECO:0007669"/>
    <property type="project" value="UniProtKB-SubCell"/>
</dbReference>
<dbReference type="PANTHER" id="PTHR42643">
    <property type="entry name" value="IONOTROPIC RECEPTOR 20A-RELATED"/>
    <property type="match status" value="1"/>
</dbReference>
<protein>
    <recommendedName>
        <fullName evidence="17">Ionotropic glutamate receptor L-glutamate and glycine-binding domain-containing protein</fullName>
    </recommendedName>
</protein>
<dbReference type="InterPro" id="IPR001508">
    <property type="entry name" value="Iono_Glu_rcpt_met"/>
</dbReference>
<evidence type="ECO:0000256" key="11">
    <source>
        <dbReference type="ARBA" id="ARBA00023286"/>
    </source>
</evidence>
<name>A0A553P4A9_TIGCA</name>
<dbReference type="InterPro" id="IPR001320">
    <property type="entry name" value="Iontro_rcpt_C"/>
</dbReference>
<dbReference type="OMA" id="NQNVYKW"/>
<accession>A0A553P4A9</accession>
<feature type="binding site" evidence="13">
    <location>
        <position position="260"/>
    </location>
    <ligand>
        <name>L-glutamate</name>
        <dbReference type="ChEBI" id="CHEBI:29985"/>
    </ligand>
</feature>
<dbReference type="GO" id="GO:0050906">
    <property type="term" value="P:detection of stimulus involved in sensory perception"/>
    <property type="evidence" value="ECO:0007669"/>
    <property type="project" value="UniProtKB-ARBA"/>
</dbReference>
<evidence type="ECO:0000256" key="16">
    <source>
        <dbReference type="SAM" id="Phobius"/>
    </source>
</evidence>
<evidence type="ECO:0000256" key="15">
    <source>
        <dbReference type="PIRSR" id="PIRSR601508-3"/>
    </source>
</evidence>
<keyword evidence="8 16" id="KW-0472">Membrane</keyword>
<feature type="disulfide bond" evidence="15">
    <location>
        <begin position="278"/>
        <end position="333"/>
    </location>
</feature>
<evidence type="ECO:0000256" key="2">
    <source>
        <dbReference type="ARBA" id="ARBA00008685"/>
    </source>
</evidence>
<dbReference type="Gene3D" id="3.40.190.10">
    <property type="entry name" value="Periplasmic binding protein-like II"/>
    <property type="match status" value="1"/>
</dbReference>
<evidence type="ECO:0000256" key="12">
    <source>
        <dbReference type="ARBA" id="ARBA00023303"/>
    </source>
</evidence>
<gene>
    <name evidence="18" type="ORF">TCAL_12458</name>
</gene>
<comment type="similarity">
    <text evidence="2">Belongs to the glutamate-gated ion channel (TC 1.A.10.1) family.</text>
</comment>
<keyword evidence="19" id="KW-1185">Reference proteome</keyword>
<evidence type="ECO:0000256" key="9">
    <source>
        <dbReference type="ARBA" id="ARBA00023170"/>
    </source>
</evidence>
<feature type="transmembrane region" description="Helical" evidence="16">
    <location>
        <begin position="102"/>
        <end position="126"/>
    </location>
</feature>
<keyword evidence="5 16" id="KW-0812">Transmembrane</keyword>
<comment type="caution">
    <text evidence="18">The sequence shown here is derived from an EMBL/GenBank/DDBJ whole genome shotgun (WGS) entry which is preliminary data.</text>
</comment>